<proteinExistence type="predicted"/>
<reference evidence="2" key="1">
    <citation type="submission" date="2020-11" db="EMBL/GenBank/DDBJ databases">
        <authorList>
            <consortium name="DOE Joint Genome Institute"/>
            <person name="Ahrendt S."/>
            <person name="Riley R."/>
            <person name="Andreopoulos W."/>
            <person name="Labutti K."/>
            <person name="Pangilinan J."/>
            <person name="Ruiz-Duenas F.J."/>
            <person name="Barrasa J.M."/>
            <person name="Sanchez-Garcia M."/>
            <person name="Camarero S."/>
            <person name="Miyauchi S."/>
            <person name="Serrano A."/>
            <person name="Linde D."/>
            <person name="Babiker R."/>
            <person name="Drula E."/>
            <person name="Ayuso-Fernandez I."/>
            <person name="Pacheco R."/>
            <person name="Padilla G."/>
            <person name="Ferreira P."/>
            <person name="Barriuso J."/>
            <person name="Kellner H."/>
            <person name="Castanera R."/>
            <person name="Alfaro M."/>
            <person name="Ramirez L."/>
            <person name="Pisabarro A.G."/>
            <person name="Kuo A."/>
            <person name="Tritt A."/>
            <person name="Lipzen A."/>
            <person name="He G."/>
            <person name="Yan M."/>
            <person name="Ng V."/>
            <person name="Cullen D."/>
            <person name="Martin F."/>
            <person name="Rosso M.-N."/>
            <person name="Henrissat B."/>
            <person name="Hibbett D."/>
            <person name="Martinez A.T."/>
            <person name="Grigoriev I.V."/>
        </authorList>
    </citation>
    <scope>NUCLEOTIDE SEQUENCE</scope>
    <source>
        <strain evidence="2">CIRM-BRFM 674</strain>
    </source>
</reference>
<protein>
    <submittedName>
        <fullName evidence="2">Uncharacterized protein</fullName>
    </submittedName>
</protein>
<organism evidence="2 3">
    <name type="scientific">Pholiota conissans</name>
    <dbReference type="NCBI Taxonomy" id="109636"/>
    <lineage>
        <taxon>Eukaryota</taxon>
        <taxon>Fungi</taxon>
        <taxon>Dikarya</taxon>
        <taxon>Basidiomycota</taxon>
        <taxon>Agaricomycotina</taxon>
        <taxon>Agaricomycetes</taxon>
        <taxon>Agaricomycetidae</taxon>
        <taxon>Agaricales</taxon>
        <taxon>Agaricineae</taxon>
        <taxon>Strophariaceae</taxon>
        <taxon>Pholiota</taxon>
    </lineage>
</organism>
<dbReference type="OrthoDB" id="128924at2759"/>
<dbReference type="EMBL" id="MU155758">
    <property type="protein sequence ID" value="KAF9471110.1"/>
    <property type="molecule type" value="Genomic_DNA"/>
</dbReference>
<accession>A0A9P5YP40</accession>
<evidence type="ECO:0000313" key="2">
    <source>
        <dbReference type="EMBL" id="KAF9471110.1"/>
    </source>
</evidence>
<gene>
    <name evidence="2" type="ORF">BDN70DRAFT_602603</name>
</gene>
<dbReference type="Proteomes" id="UP000807469">
    <property type="component" value="Unassembled WGS sequence"/>
</dbReference>
<feature type="region of interest" description="Disordered" evidence="1">
    <location>
        <begin position="61"/>
        <end position="99"/>
    </location>
</feature>
<evidence type="ECO:0000313" key="3">
    <source>
        <dbReference type="Proteomes" id="UP000807469"/>
    </source>
</evidence>
<feature type="compositionally biased region" description="Basic residues" evidence="1">
    <location>
        <begin position="76"/>
        <end position="88"/>
    </location>
</feature>
<comment type="caution">
    <text evidence="2">The sequence shown here is derived from an EMBL/GenBank/DDBJ whole genome shotgun (WGS) entry which is preliminary data.</text>
</comment>
<keyword evidence="3" id="KW-1185">Reference proteome</keyword>
<feature type="region of interest" description="Disordered" evidence="1">
    <location>
        <begin position="184"/>
        <end position="213"/>
    </location>
</feature>
<sequence>MARNQELEDALRSTKSELDSKAQVLDALTARAEAQWLQIYALKSDLQDALAIRKDAEEQQDSALVRAHASEDAHGRRSSKSRRSHHRLQSTAVGDCHPQIRPPDALAVFKLREEERDAALIHISDAKGAQEAAQAHIYELDDALKPTTDELSSKSQALDALTATSWSSIMLLPTASHEKQNATLHSSKCARRTAVEPPPIHASEIYRTLSDPP</sequence>
<evidence type="ECO:0000256" key="1">
    <source>
        <dbReference type="SAM" id="MobiDB-lite"/>
    </source>
</evidence>
<name>A0A9P5YP40_9AGAR</name>
<dbReference type="AlphaFoldDB" id="A0A9P5YP40"/>